<reference evidence="4" key="1">
    <citation type="submission" date="2019-08" db="EMBL/GenBank/DDBJ databases">
        <authorList>
            <person name="Kucharzyk K."/>
            <person name="Murdoch R.W."/>
            <person name="Higgins S."/>
            <person name="Loffler F."/>
        </authorList>
    </citation>
    <scope>NUCLEOTIDE SEQUENCE</scope>
</reference>
<dbReference type="AlphaFoldDB" id="A0A644WQ36"/>
<feature type="transmembrane region" description="Helical" evidence="2">
    <location>
        <begin position="48"/>
        <end position="66"/>
    </location>
</feature>
<feature type="transmembrane region" description="Helical" evidence="2">
    <location>
        <begin position="165"/>
        <end position="188"/>
    </location>
</feature>
<evidence type="ECO:0000256" key="2">
    <source>
        <dbReference type="SAM" id="Phobius"/>
    </source>
</evidence>
<feature type="transmembrane region" description="Helical" evidence="2">
    <location>
        <begin position="96"/>
        <end position="115"/>
    </location>
</feature>
<comment type="caution">
    <text evidence="4">The sequence shown here is derived from an EMBL/GenBank/DDBJ whole genome shotgun (WGS) entry which is preliminary data.</text>
</comment>
<keyword evidence="2" id="KW-0472">Membrane</keyword>
<dbReference type="EMBL" id="VSSQ01001163">
    <property type="protein sequence ID" value="MPM05757.1"/>
    <property type="molecule type" value="Genomic_DNA"/>
</dbReference>
<evidence type="ECO:0000259" key="3">
    <source>
        <dbReference type="Pfam" id="PF01478"/>
    </source>
</evidence>
<dbReference type="GO" id="GO:0006465">
    <property type="term" value="P:signal peptide processing"/>
    <property type="evidence" value="ECO:0007669"/>
    <property type="project" value="TreeGrafter"/>
</dbReference>
<keyword evidence="2" id="KW-0812">Transmembrane</keyword>
<name>A0A644WQ36_9ZZZZ</name>
<keyword evidence="2" id="KW-1133">Transmembrane helix</keyword>
<feature type="domain" description="Prepilin type IV endopeptidase peptidase" evidence="3">
    <location>
        <begin position="79"/>
        <end position="184"/>
    </location>
</feature>
<dbReference type="InterPro" id="IPR000045">
    <property type="entry name" value="Prepilin_IV_endopep_pep"/>
</dbReference>
<dbReference type="PANTHER" id="PTHR30487">
    <property type="entry name" value="TYPE 4 PREPILIN-LIKE PROTEINS LEADER PEPTIDE-PROCESSING ENZYME"/>
    <property type="match status" value="1"/>
</dbReference>
<dbReference type="GO" id="GO:0004190">
    <property type="term" value="F:aspartic-type endopeptidase activity"/>
    <property type="evidence" value="ECO:0007669"/>
    <property type="project" value="InterPro"/>
</dbReference>
<dbReference type="GO" id="GO:0005886">
    <property type="term" value="C:plasma membrane"/>
    <property type="evidence" value="ECO:0007669"/>
    <property type="project" value="TreeGrafter"/>
</dbReference>
<dbReference type="Gene3D" id="1.20.120.1220">
    <property type="match status" value="1"/>
</dbReference>
<dbReference type="Pfam" id="PF01478">
    <property type="entry name" value="Peptidase_A24"/>
    <property type="match status" value="1"/>
</dbReference>
<evidence type="ECO:0000313" key="4">
    <source>
        <dbReference type="EMBL" id="MPM05757.1"/>
    </source>
</evidence>
<accession>A0A644WQ36</accession>
<proteinExistence type="inferred from homology"/>
<feature type="transmembrane region" description="Helical" evidence="2">
    <location>
        <begin position="7"/>
        <end position="28"/>
    </location>
</feature>
<gene>
    <name evidence="4" type="ORF">SDC9_52052</name>
</gene>
<evidence type="ECO:0000256" key="1">
    <source>
        <dbReference type="ARBA" id="ARBA00005801"/>
    </source>
</evidence>
<sequence length="241" mass="25906">MNVPTSVVFEIFGAVLGFWIPGITQNIAGYKGKKDTAIAVDEYYTGTIYKMLFCLLNAWAWTFASLQKENMMSALFLSLLFTLAIIIAVIDFRIQIIPNELVLTMLLVGFVFQVVSSGFSALAASALCMLAMMILFIAVAGMVGFGKVGAGDVKLAGAMGLALGYPSIITALIMMGVLLLLYCIFGLISKKMTMQSMFPFAPFMMLGMIGSLTWRMVGPGLPNGAALGNLPLIMVNTGKLF</sequence>
<dbReference type="PANTHER" id="PTHR30487:SF0">
    <property type="entry name" value="PREPILIN LEADER PEPTIDASE_N-METHYLTRANSFERASE-RELATED"/>
    <property type="match status" value="1"/>
</dbReference>
<organism evidence="4">
    <name type="scientific">bioreactor metagenome</name>
    <dbReference type="NCBI Taxonomy" id="1076179"/>
    <lineage>
        <taxon>unclassified sequences</taxon>
        <taxon>metagenomes</taxon>
        <taxon>ecological metagenomes</taxon>
    </lineage>
</organism>
<feature type="transmembrane region" description="Helical" evidence="2">
    <location>
        <begin position="73"/>
        <end position="90"/>
    </location>
</feature>
<feature type="transmembrane region" description="Helical" evidence="2">
    <location>
        <begin position="122"/>
        <end position="145"/>
    </location>
</feature>
<protein>
    <recommendedName>
        <fullName evidence="3">Prepilin type IV endopeptidase peptidase domain-containing protein</fullName>
    </recommendedName>
</protein>
<comment type="similarity">
    <text evidence="1">Belongs to the peptidase A24 family.</text>
</comment>
<feature type="transmembrane region" description="Helical" evidence="2">
    <location>
        <begin position="200"/>
        <end position="217"/>
    </location>
</feature>
<dbReference type="InterPro" id="IPR050882">
    <property type="entry name" value="Prepilin_peptidase/N-MTase"/>
</dbReference>